<feature type="region of interest" description="Disordered" evidence="1">
    <location>
        <begin position="1"/>
        <end position="73"/>
    </location>
</feature>
<organism evidence="2 3">
    <name type="scientific">Ascodesmis nigricans</name>
    <dbReference type="NCBI Taxonomy" id="341454"/>
    <lineage>
        <taxon>Eukaryota</taxon>
        <taxon>Fungi</taxon>
        <taxon>Dikarya</taxon>
        <taxon>Ascomycota</taxon>
        <taxon>Pezizomycotina</taxon>
        <taxon>Pezizomycetes</taxon>
        <taxon>Pezizales</taxon>
        <taxon>Ascodesmidaceae</taxon>
        <taxon>Ascodesmis</taxon>
    </lineage>
</organism>
<gene>
    <name evidence="2" type="ORF">EX30DRAFT_340989</name>
</gene>
<dbReference type="Proteomes" id="UP000298138">
    <property type="component" value="Unassembled WGS sequence"/>
</dbReference>
<accession>A0A4S2MWL5</accession>
<keyword evidence="3" id="KW-1185">Reference proteome</keyword>
<name>A0A4S2MWL5_9PEZI</name>
<sequence length="73" mass="8584">MRTRASCSGDELRNVTGKHPYPTRCAEEENRRSRTEDREQKIRRRTEDQEENRRSGGETELCSRRGGETETEL</sequence>
<dbReference type="InParanoid" id="A0A4S2MWL5"/>
<evidence type="ECO:0000313" key="2">
    <source>
        <dbReference type="EMBL" id="TGZ81011.1"/>
    </source>
</evidence>
<feature type="compositionally biased region" description="Basic and acidic residues" evidence="1">
    <location>
        <begin position="25"/>
        <end position="73"/>
    </location>
</feature>
<dbReference type="AlphaFoldDB" id="A0A4S2MWL5"/>
<dbReference type="EMBL" id="ML220121">
    <property type="protein sequence ID" value="TGZ81011.1"/>
    <property type="molecule type" value="Genomic_DNA"/>
</dbReference>
<protein>
    <submittedName>
        <fullName evidence="2">Uncharacterized protein</fullName>
    </submittedName>
</protein>
<evidence type="ECO:0000256" key="1">
    <source>
        <dbReference type="SAM" id="MobiDB-lite"/>
    </source>
</evidence>
<evidence type="ECO:0000313" key="3">
    <source>
        <dbReference type="Proteomes" id="UP000298138"/>
    </source>
</evidence>
<reference evidence="2 3" key="1">
    <citation type="submission" date="2019-04" db="EMBL/GenBank/DDBJ databases">
        <title>Comparative genomics and transcriptomics to analyze fruiting body development in filamentous ascomycetes.</title>
        <authorList>
            <consortium name="DOE Joint Genome Institute"/>
            <person name="Lutkenhaus R."/>
            <person name="Traeger S."/>
            <person name="Breuer J."/>
            <person name="Kuo A."/>
            <person name="Lipzen A."/>
            <person name="Pangilinan J."/>
            <person name="Dilworth D."/>
            <person name="Sandor L."/>
            <person name="Poggeler S."/>
            <person name="Barry K."/>
            <person name="Grigoriev I.V."/>
            <person name="Nowrousian M."/>
        </authorList>
    </citation>
    <scope>NUCLEOTIDE SEQUENCE [LARGE SCALE GENOMIC DNA]</scope>
    <source>
        <strain evidence="2 3">CBS 389.68</strain>
    </source>
</reference>
<proteinExistence type="predicted"/>